<feature type="compositionally biased region" description="Basic and acidic residues" evidence="1">
    <location>
        <begin position="363"/>
        <end position="375"/>
    </location>
</feature>
<proteinExistence type="predicted"/>
<evidence type="ECO:0000313" key="3">
    <source>
        <dbReference type="EMBL" id="TGZ47843.1"/>
    </source>
</evidence>
<dbReference type="AlphaFoldDB" id="A0A4S2KEQ0"/>
<dbReference type="Gene3D" id="3.80.10.10">
    <property type="entry name" value="Ribonuclease Inhibitor"/>
    <property type="match status" value="1"/>
</dbReference>
<organism evidence="3 4">
    <name type="scientific">Opisthorchis felineus</name>
    <dbReference type="NCBI Taxonomy" id="147828"/>
    <lineage>
        <taxon>Eukaryota</taxon>
        <taxon>Metazoa</taxon>
        <taxon>Spiralia</taxon>
        <taxon>Lophotrochozoa</taxon>
        <taxon>Platyhelminthes</taxon>
        <taxon>Trematoda</taxon>
        <taxon>Digenea</taxon>
        <taxon>Opisthorchiida</taxon>
        <taxon>Opisthorchiata</taxon>
        <taxon>Opisthorchiidae</taxon>
        <taxon>Opisthorchis</taxon>
    </lineage>
</organism>
<gene>
    <name evidence="3" type="ORF">CRM22_011022</name>
</gene>
<dbReference type="InterPro" id="IPR001810">
    <property type="entry name" value="F-box_dom"/>
</dbReference>
<feature type="domain" description="F-box" evidence="2">
    <location>
        <begin position="7"/>
        <end position="54"/>
    </location>
</feature>
<dbReference type="SUPFAM" id="SSF52047">
    <property type="entry name" value="RNI-like"/>
    <property type="match status" value="1"/>
</dbReference>
<evidence type="ECO:0000259" key="2">
    <source>
        <dbReference type="PROSITE" id="PS50181"/>
    </source>
</evidence>
<reference evidence="3 4" key="1">
    <citation type="journal article" date="2019" name="BMC Genomics">
        <title>New insights from Opisthorchis felineus genome: update on genomics of the epidemiologically important liver flukes.</title>
        <authorList>
            <person name="Ershov N.I."/>
            <person name="Mordvinov V.A."/>
            <person name="Prokhortchouk E.B."/>
            <person name="Pakharukova M.Y."/>
            <person name="Gunbin K.V."/>
            <person name="Ustyantsev K."/>
            <person name="Genaev M.A."/>
            <person name="Blinov A.G."/>
            <person name="Mazur A."/>
            <person name="Boulygina E."/>
            <person name="Tsygankova S."/>
            <person name="Khrameeva E."/>
            <person name="Chekanov N."/>
            <person name="Fan G."/>
            <person name="Xiao A."/>
            <person name="Zhang H."/>
            <person name="Xu X."/>
            <person name="Yang H."/>
            <person name="Solovyev V."/>
            <person name="Lee S.M."/>
            <person name="Liu X."/>
            <person name="Afonnikov D.A."/>
            <person name="Skryabin K.G."/>
        </authorList>
    </citation>
    <scope>NUCLEOTIDE SEQUENCE [LARGE SCALE GENOMIC DNA]</scope>
    <source>
        <strain evidence="3">AK-0245</strain>
        <tissue evidence="3">Whole organism</tissue>
    </source>
</reference>
<dbReference type="STRING" id="147828.A0A4S2KEQ0"/>
<dbReference type="PROSITE" id="PS50181">
    <property type="entry name" value="FBOX"/>
    <property type="match status" value="1"/>
</dbReference>
<dbReference type="Proteomes" id="UP000308267">
    <property type="component" value="Unassembled WGS sequence"/>
</dbReference>
<dbReference type="Pfam" id="PF12937">
    <property type="entry name" value="F-box-like"/>
    <property type="match status" value="1"/>
</dbReference>
<accession>A0A4S2KEQ0</accession>
<evidence type="ECO:0000313" key="4">
    <source>
        <dbReference type="Proteomes" id="UP000308267"/>
    </source>
</evidence>
<dbReference type="EMBL" id="SJOL01011775">
    <property type="protein sequence ID" value="TGZ47843.1"/>
    <property type="molecule type" value="Genomic_DNA"/>
</dbReference>
<evidence type="ECO:0000256" key="1">
    <source>
        <dbReference type="SAM" id="MobiDB-lite"/>
    </source>
</evidence>
<sequence>MRTIQVHSAIENLPDDLLLRIFSFLEHDDLIRSVSRVSRRWNTISRASSLWSCVNLSNLKMSNYRLKYLLRRKLVGPTTRALVLCFGHSPSIQTPLISVINSCPQLQRFCISSGRLESFWPIALALPQCLRTLKVNHLVVKHCDDHLLEFRQRSTNLNHLNLTGCGWFADRHLLRFLEGTSLTHLDVSRCYRLFGGPPVCSKLASRLKLLSERLSQLCPNLVHLGVCSVFTLTVEPGDESIQNQSLLTMIVESLPLLYSLDLSENTSLVEYVSWWITAKNDSQVLLPFFRTFIGSKMSRKGTTMELHLNRWPLACTHAMLIAADTLLTESTSSKFVLHFEHPFLLQELLNSAPKLVLQGSLRTAERKHSPPDKDPAFSTAKSSRLI</sequence>
<keyword evidence="4" id="KW-1185">Reference proteome</keyword>
<protein>
    <recommendedName>
        <fullName evidence="2">F-box domain-containing protein</fullName>
    </recommendedName>
</protein>
<comment type="caution">
    <text evidence="3">The sequence shown here is derived from an EMBL/GenBank/DDBJ whole genome shotgun (WGS) entry which is preliminary data.</text>
</comment>
<feature type="region of interest" description="Disordered" evidence="1">
    <location>
        <begin position="363"/>
        <end position="386"/>
    </location>
</feature>
<dbReference type="OrthoDB" id="423607at2759"/>
<dbReference type="InterPro" id="IPR032675">
    <property type="entry name" value="LRR_dom_sf"/>
</dbReference>
<name>A0A4S2KEQ0_OPIFE</name>